<dbReference type="OrthoDB" id="766086at2"/>
<accession>A0A1G9VWS4</accession>
<reference evidence="3" key="1">
    <citation type="submission" date="2016-10" db="EMBL/GenBank/DDBJ databases">
        <authorList>
            <person name="Varghese N."/>
            <person name="Submissions S."/>
        </authorList>
    </citation>
    <scope>NUCLEOTIDE SEQUENCE [LARGE SCALE GENOMIC DNA]</scope>
    <source>
        <strain evidence="3">DSM 19110</strain>
    </source>
</reference>
<keyword evidence="1" id="KW-0472">Membrane</keyword>
<feature type="transmembrane region" description="Helical" evidence="1">
    <location>
        <begin position="26"/>
        <end position="47"/>
    </location>
</feature>
<feature type="transmembrane region" description="Helical" evidence="1">
    <location>
        <begin position="67"/>
        <end position="84"/>
    </location>
</feature>
<dbReference type="RefSeq" id="WP_074607987.1">
    <property type="nucleotide sequence ID" value="NZ_FNGY01000005.1"/>
</dbReference>
<dbReference type="STRING" id="430522.BFS30_06265"/>
<keyword evidence="1" id="KW-0812">Transmembrane</keyword>
<dbReference type="EMBL" id="FNGY01000005">
    <property type="protein sequence ID" value="SDM76734.1"/>
    <property type="molecule type" value="Genomic_DNA"/>
</dbReference>
<feature type="transmembrane region" description="Helical" evidence="1">
    <location>
        <begin position="99"/>
        <end position="118"/>
    </location>
</feature>
<dbReference type="AlphaFoldDB" id="A0A1G9VWS4"/>
<keyword evidence="3" id="KW-1185">Reference proteome</keyword>
<evidence type="ECO:0000313" key="3">
    <source>
        <dbReference type="Proteomes" id="UP000183200"/>
    </source>
</evidence>
<sequence>MQIPEKNQNEDYEFVNHASRTPKKKISPIALGLIFIAGGLLCSYFFIYQKLQQMAEHAASISYSMKAMMLGPMLLIFGLYYAVIRPDDLNPVSPRDKKWLYVFVAVFIVAMIALYEWFKTIAGGYGYSL</sequence>
<dbReference type="Proteomes" id="UP000183200">
    <property type="component" value="Unassembled WGS sequence"/>
</dbReference>
<proteinExistence type="predicted"/>
<name>A0A1G9VWS4_9SPHI</name>
<keyword evidence="1" id="KW-1133">Transmembrane helix</keyword>
<evidence type="ECO:0000256" key="1">
    <source>
        <dbReference type="SAM" id="Phobius"/>
    </source>
</evidence>
<organism evidence="2 3">
    <name type="scientific">Pedobacter steynii</name>
    <dbReference type="NCBI Taxonomy" id="430522"/>
    <lineage>
        <taxon>Bacteria</taxon>
        <taxon>Pseudomonadati</taxon>
        <taxon>Bacteroidota</taxon>
        <taxon>Sphingobacteriia</taxon>
        <taxon>Sphingobacteriales</taxon>
        <taxon>Sphingobacteriaceae</taxon>
        <taxon>Pedobacter</taxon>
    </lineage>
</organism>
<evidence type="ECO:0000313" key="2">
    <source>
        <dbReference type="EMBL" id="SDM76734.1"/>
    </source>
</evidence>
<gene>
    <name evidence="2" type="ORF">SAMN05421820_1055</name>
</gene>
<protein>
    <submittedName>
        <fullName evidence="2">Uncharacterized protein</fullName>
    </submittedName>
</protein>